<sequence>MFGSIPFILIILPLLSQLLFGTFAIFKPGSFKFKKVLILNILLQIVCSVISLYTATTNFSRFHDEHPDVTRCGMPLLAIAALILFTFLVLLVVIIIQYFIKRWRENKSKRGISQN</sequence>
<feature type="transmembrane region" description="Helical" evidence="1">
    <location>
        <begin position="76"/>
        <end position="100"/>
    </location>
</feature>
<proteinExistence type="predicted"/>
<accession>A0ABX4CV89</accession>
<comment type="caution">
    <text evidence="2">The sequence shown here is derived from an EMBL/GenBank/DDBJ whole genome shotgun (WGS) entry which is preliminary data.</text>
</comment>
<organism evidence="2 3">
    <name type="scientific">Flavobacterium plurextorum</name>
    <dbReference type="NCBI Taxonomy" id="1114867"/>
    <lineage>
        <taxon>Bacteria</taxon>
        <taxon>Pseudomonadati</taxon>
        <taxon>Bacteroidota</taxon>
        <taxon>Flavobacteriia</taxon>
        <taxon>Flavobacteriales</taxon>
        <taxon>Flavobacteriaceae</taxon>
        <taxon>Flavobacterium</taxon>
    </lineage>
</organism>
<keyword evidence="1" id="KW-0812">Transmembrane</keyword>
<keyword evidence="1" id="KW-0472">Membrane</keyword>
<dbReference type="EMBL" id="MUHD01000020">
    <property type="protein sequence ID" value="OXB07292.1"/>
    <property type="molecule type" value="Genomic_DNA"/>
</dbReference>
<evidence type="ECO:0000313" key="3">
    <source>
        <dbReference type="Proteomes" id="UP000198381"/>
    </source>
</evidence>
<keyword evidence="3" id="KW-1185">Reference proteome</keyword>
<keyword evidence="1" id="KW-1133">Transmembrane helix</keyword>
<feature type="transmembrane region" description="Helical" evidence="1">
    <location>
        <begin position="6"/>
        <end position="25"/>
    </location>
</feature>
<evidence type="ECO:0000313" key="2">
    <source>
        <dbReference type="EMBL" id="OXB07292.1"/>
    </source>
</evidence>
<protein>
    <submittedName>
        <fullName evidence="2">Uncharacterized protein</fullName>
    </submittedName>
</protein>
<dbReference type="RefSeq" id="WP_089058101.1">
    <property type="nucleotide sequence ID" value="NZ_MUHD01000020.1"/>
</dbReference>
<name>A0ABX4CV89_9FLAO</name>
<reference evidence="2 3" key="1">
    <citation type="submission" date="2016-11" db="EMBL/GenBank/DDBJ databases">
        <title>Whole genomes of Flavobacteriaceae.</title>
        <authorList>
            <person name="Stine C."/>
            <person name="Li C."/>
            <person name="Tadesse D."/>
        </authorList>
    </citation>
    <scope>NUCLEOTIDE SEQUENCE [LARGE SCALE GENOMIC DNA]</scope>
    <source>
        <strain evidence="2 3">CCUG 60112</strain>
    </source>
</reference>
<gene>
    <name evidence="2" type="ORF">B0A81_11080</name>
</gene>
<dbReference type="Proteomes" id="UP000198381">
    <property type="component" value="Unassembled WGS sequence"/>
</dbReference>
<feature type="transmembrane region" description="Helical" evidence="1">
    <location>
        <begin position="37"/>
        <end position="56"/>
    </location>
</feature>
<evidence type="ECO:0000256" key="1">
    <source>
        <dbReference type="SAM" id="Phobius"/>
    </source>
</evidence>